<evidence type="ECO:0000313" key="3">
    <source>
        <dbReference type="Proteomes" id="UP000315295"/>
    </source>
</evidence>
<gene>
    <name evidence="2" type="ORF">C1H46_017656</name>
</gene>
<feature type="compositionally biased region" description="Low complexity" evidence="1">
    <location>
        <begin position="1"/>
        <end position="19"/>
    </location>
</feature>
<dbReference type="Proteomes" id="UP000315295">
    <property type="component" value="Unassembled WGS sequence"/>
</dbReference>
<accession>A0A540MDD6</accession>
<reference evidence="2 3" key="1">
    <citation type="journal article" date="2019" name="G3 (Bethesda)">
        <title>Sequencing of a Wild Apple (Malus baccata) Genome Unravels the Differences Between Cultivated and Wild Apple Species Regarding Disease Resistance and Cold Tolerance.</title>
        <authorList>
            <person name="Chen X."/>
        </authorList>
    </citation>
    <scope>NUCLEOTIDE SEQUENCE [LARGE SCALE GENOMIC DNA]</scope>
    <source>
        <strain evidence="3">cv. Shandingzi</strain>
        <tissue evidence="2">Leaves</tissue>
    </source>
</reference>
<comment type="caution">
    <text evidence="2">The sequence shown here is derived from an EMBL/GenBank/DDBJ whole genome shotgun (WGS) entry which is preliminary data.</text>
</comment>
<keyword evidence="3" id="KW-1185">Reference proteome</keyword>
<evidence type="ECO:0000256" key="1">
    <source>
        <dbReference type="SAM" id="MobiDB-lite"/>
    </source>
</evidence>
<proteinExistence type="predicted"/>
<name>A0A540MDD6_MALBA</name>
<feature type="region of interest" description="Disordered" evidence="1">
    <location>
        <begin position="1"/>
        <end position="51"/>
    </location>
</feature>
<feature type="compositionally biased region" description="Basic and acidic residues" evidence="1">
    <location>
        <begin position="20"/>
        <end position="36"/>
    </location>
</feature>
<evidence type="ECO:0000313" key="2">
    <source>
        <dbReference type="EMBL" id="TQD96763.1"/>
    </source>
</evidence>
<dbReference type="EMBL" id="VIEB01000286">
    <property type="protein sequence ID" value="TQD96763.1"/>
    <property type="molecule type" value="Genomic_DNA"/>
</dbReference>
<protein>
    <submittedName>
        <fullName evidence="2">Uncharacterized protein</fullName>
    </submittedName>
</protein>
<sequence length="98" mass="10620">MQKNCGSNNNGGDSAASNDGGEKMKGDEGEMKKEESPSPSSSRLSNAPKLLEDLDVVSQSHQPRRVPAQRETSQKDVAYCIHASVNKIKQDVNYIGEN</sequence>
<organism evidence="2 3">
    <name type="scientific">Malus baccata</name>
    <name type="common">Siberian crab apple</name>
    <name type="synonym">Pyrus baccata</name>
    <dbReference type="NCBI Taxonomy" id="106549"/>
    <lineage>
        <taxon>Eukaryota</taxon>
        <taxon>Viridiplantae</taxon>
        <taxon>Streptophyta</taxon>
        <taxon>Embryophyta</taxon>
        <taxon>Tracheophyta</taxon>
        <taxon>Spermatophyta</taxon>
        <taxon>Magnoliopsida</taxon>
        <taxon>eudicotyledons</taxon>
        <taxon>Gunneridae</taxon>
        <taxon>Pentapetalae</taxon>
        <taxon>rosids</taxon>
        <taxon>fabids</taxon>
        <taxon>Rosales</taxon>
        <taxon>Rosaceae</taxon>
        <taxon>Amygdaloideae</taxon>
        <taxon>Maleae</taxon>
        <taxon>Malus</taxon>
    </lineage>
</organism>
<dbReference type="AlphaFoldDB" id="A0A540MDD6"/>